<gene>
    <name evidence="3" type="ORF">QBC34DRAFT_259321</name>
</gene>
<organism evidence="3 4">
    <name type="scientific">Podospora aff. communis PSN243</name>
    <dbReference type="NCBI Taxonomy" id="3040156"/>
    <lineage>
        <taxon>Eukaryota</taxon>
        <taxon>Fungi</taxon>
        <taxon>Dikarya</taxon>
        <taxon>Ascomycota</taxon>
        <taxon>Pezizomycotina</taxon>
        <taxon>Sordariomycetes</taxon>
        <taxon>Sordariomycetidae</taxon>
        <taxon>Sordariales</taxon>
        <taxon>Podosporaceae</taxon>
        <taxon>Podospora</taxon>
    </lineage>
</organism>
<feature type="compositionally biased region" description="Polar residues" evidence="1">
    <location>
        <begin position="293"/>
        <end position="302"/>
    </location>
</feature>
<name>A0AAV9G565_9PEZI</name>
<feature type="region of interest" description="Disordered" evidence="1">
    <location>
        <begin position="279"/>
        <end position="302"/>
    </location>
</feature>
<dbReference type="Proteomes" id="UP001321760">
    <property type="component" value="Unassembled WGS sequence"/>
</dbReference>
<evidence type="ECO:0000256" key="1">
    <source>
        <dbReference type="SAM" id="MobiDB-lite"/>
    </source>
</evidence>
<proteinExistence type="predicted"/>
<feature type="compositionally biased region" description="Polar residues" evidence="1">
    <location>
        <begin position="113"/>
        <end position="124"/>
    </location>
</feature>
<feature type="region of interest" description="Disordered" evidence="1">
    <location>
        <begin position="1"/>
        <end position="30"/>
    </location>
</feature>
<evidence type="ECO:0000313" key="4">
    <source>
        <dbReference type="Proteomes" id="UP001321760"/>
    </source>
</evidence>
<sequence>RIESNFDIHNQTQDDDFDSSSDTSSDDFDDDGIEEVLEDLKTDAKCLMDLDPFFKNPLPDFIPRKRDIAPKAFEWAPQKAYCERIQQRFPQASDALVSILAEANWVRYQRLQSQRDSVNRTTHPGQRHEDSTTLAASKFHDSGIGTSLPTNNSYAETIMTYTAGLDGQSTRIPPLPERAKRGETFDCVACGRPTRVTNRAAWKSHLMADLKPYVCFEAKCHRFGFNNRGDWISHLELDHHYGTGKESVSCPLCGEQIDHGKVAITSHIAHHLEEISLSALPAGTDENDDGVRTPSSASPSTI</sequence>
<dbReference type="EMBL" id="MU866022">
    <property type="protein sequence ID" value="KAK4442281.1"/>
    <property type="molecule type" value="Genomic_DNA"/>
</dbReference>
<dbReference type="PANTHER" id="PTHR35391">
    <property type="entry name" value="C2H2-TYPE DOMAIN-CONTAINING PROTEIN-RELATED"/>
    <property type="match status" value="1"/>
</dbReference>
<accession>A0AAV9G565</accession>
<feature type="domain" description="Oxidoreductase acuF-like C2H2 type zinc-finger" evidence="2">
    <location>
        <begin position="182"/>
        <end position="210"/>
    </location>
</feature>
<dbReference type="Pfam" id="PF26082">
    <property type="entry name" value="zf-C2H2_AcuF"/>
    <property type="match status" value="1"/>
</dbReference>
<feature type="non-terminal residue" evidence="3">
    <location>
        <position position="1"/>
    </location>
</feature>
<evidence type="ECO:0000313" key="3">
    <source>
        <dbReference type="EMBL" id="KAK4442281.1"/>
    </source>
</evidence>
<dbReference type="InterPro" id="IPR058925">
    <property type="entry name" value="zf-C2H2_AcuF"/>
</dbReference>
<keyword evidence="4" id="KW-1185">Reference proteome</keyword>
<protein>
    <recommendedName>
        <fullName evidence="2">Oxidoreductase acuF-like C2H2 type zinc-finger domain-containing protein</fullName>
    </recommendedName>
</protein>
<feature type="region of interest" description="Disordered" evidence="1">
    <location>
        <begin position="113"/>
        <end position="132"/>
    </location>
</feature>
<comment type="caution">
    <text evidence="3">The sequence shown here is derived from an EMBL/GenBank/DDBJ whole genome shotgun (WGS) entry which is preliminary data.</text>
</comment>
<reference evidence="3" key="1">
    <citation type="journal article" date="2023" name="Mol. Phylogenet. Evol.">
        <title>Genome-scale phylogeny and comparative genomics of the fungal order Sordariales.</title>
        <authorList>
            <person name="Hensen N."/>
            <person name="Bonometti L."/>
            <person name="Westerberg I."/>
            <person name="Brannstrom I.O."/>
            <person name="Guillou S."/>
            <person name="Cros-Aarteil S."/>
            <person name="Calhoun S."/>
            <person name="Haridas S."/>
            <person name="Kuo A."/>
            <person name="Mondo S."/>
            <person name="Pangilinan J."/>
            <person name="Riley R."/>
            <person name="LaButti K."/>
            <person name="Andreopoulos B."/>
            <person name="Lipzen A."/>
            <person name="Chen C."/>
            <person name="Yan M."/>
            <person name="Daum C."/>
            <person name="Ng V."/>
            <person name="Clum A."/>
            <person name="Steindorff A."/>
            <person name="Ohm R.A."/>
            <person name="Martin F."/>
            <person name="Silar P."/>
            <person name="Natvig D.O."/>
            <person name="Lalanne C."/>
            <person name="Gautier V."/>
            <person name="Ament-Velasquez S.L."/>
            <person name="Kruys A."/>
            <person name="Hutchinson M.I."/>
            <person name="Powell A.J."/>
            <person name="Barry K."/>
            <person name="Miller A.N."/>
            <person name="Grigoriev I.V."/>
            <person name="Debuchy R."/>
            <person name="Gladieux P."/>
            <person name="Hiltunen Thoren M."/>
            <person name="Johannesson H."/>
        </authorList>
    </citation>
    <scope>NUCLEOTIDE SEQUENCE</scope>
    <source>
        <strain evidence="3">PSN243</strain>
    </source>
</reference>
<reference evidence="3" key="2">
    <citation type="submission" date="2023-05" db="EMBL/GenBank/DDBJ databases">
        <authorList>
            <consortium name="Lawrence Berkeley National Laboratory"/>
            <person name="Steindorff A."/>
            <person name="Hensen N."/>
            <person name="Bonometti L."/>
            <person name="Westerberg I."/>
            <person name="Brannstrom I.O."/>
            <person name="Guillou S."/>
            <person name="Cros-Aarteil S."/>
            <person name="Calhoun S."/>
            <person name="Haridas S."/>
            <person name="Kuo A."/>
            <person name="Mondo S."/>
            <person name="Pangilinan J."/>
            <person name="Riley R."/>
            <person name="Labutti K."/>
            <person name="Andreopoulos B."/>
            <person name="Lipzen A."/>
            <person name="Chen C."/>
            <person name="Yanf M."/>
            <person name="Daum C."/>
            <person name="Ng V."/>
            <person name="Clum A."/>
            <person name="Ohm R."/>
            <person name="Martin F."/>
            <person name="Silar P."/>
            <person name="Natvig D."/>
            <person name="Lalanne C."/>
            <person name="Gautier V."/>
            <person name="Ament-Velasquez S.L."/>
            <person name="Kruys A."/>
            <person name="Hutchinson M.I."/>
            <person name="Powell A.J."/>
            <person name="Barry K."/>
            <person name="Miller A.N."/>
            <person name="Grigoriev I.V."/>
            <person name="Debuchy R."/>
            <person name="Gladieux P."/>
            <person name="Thoren M.H."/>
            <person name="Johannesson H."/>
        </authorList>
    </citation>
    <scope>NUCLEOTIDE SEQUENCE</scope>
    <source>
        <strain evidence="3">PSN243</strain>
    </source>
</reference>
<evidence type="ECO:0000259" key="2">
    <source>
        <dbReference type="Pfam" id="PF26082"/>
    </source>
</evidence>
<feature type="compositionally biased region" description="Acidic residues" evidence="1">
    <location>
        <begin position="13"/>
        <end position="30"/>
    </location>
</feature>
<dbReference type="PANTHER" id="PTHR35391:SF7">
    <property type="entry name" value="C2H2-TYPE DOMAIN-CONTAINING PROTEIN"/>
    <property type="match status" value="1"/>
</dbReference>
<dbReference type="AlphaFoldDB" id="A0AAV9G565"/>
<feature type="non-terminal residue" evidence="3">
    <location>
        <position position="302"/>
    </location>
</feature>